<protein>
    <recommendedName>
        <fullName evidence="4">N-acetyltransferase domain-containing protein</fullName>
    </recommendedName>
</protein>
<dbReference type="EMBL" id="AP027729">
    <property type="protein sequence ID" value="BDZ41580.1"/>
    <property type="molecule type" value="Genomic_DNA"/>
</dbReference>
<name>A0ABM8G0Z5_9CELL</name>
<keyword evidence="2" id="KW-0012">Acyltransferase</keyword>
<proteinExistence type="predicted"/>
<evidence type="ECO:0000313" key="5">
    <source>
        <dbReference type="EMBL" id="BDZ41580.1"/>
    </source>
</evidence>
<dbReference type="SUPFAM" id="SSF55729">
    <property type="entry name" value="Acyl-CoA N-acyltransferases (Nat)"/>
    <property type="match status" value="2"/>
</dbReference>
<evidence type="ECO:0000256" key="3">
    <source>
        <dbReference type="SAM" id="MobiDB-lite"/>
    </source>
</evidence>
<gene>
    <name evidence="5" type="ORF">GCM10025865_08790</name>
</gene>
<keyword evidence="1" id="KW-0808">Transferase</keyword>
<dbReference type="InterPro" id="IPR050832">
    <property type="entry name" value="Bact_Acetyltransf"/>
</dbReference>
<keyword evidence="6" id="KW-1185">Reference proteome</keyword>
<dbReference type="PANTHER" id="PTHR43877">
    <property type="entry name" value="AMINOALKYLPHOSPHONATE N-ACETYLTRANSFERASE-RELATED-RELATED"/>
    <property type="match status" value="1"/>
</dbReference>
<organism evidence="5 6">
    <name type="scientific">Paraoerskovia sediminicola</name>
    <dbReference type="NCBI Taxonomy" id="1138587"/>
    <lineage>
        <taxon>Bacteria</taxon>
        <taxon>Bacillati</taxon>
        <taxon>Actinomycetota</taxon>
        <taxon>Actinomycetes</taxon>
        <taxon>Micrococcales</taxon>
        <taxon>Cellulomonadaceae</taxon>
        <taxon>Paraoerskovia</taxon>
    </lineage>
</organism>
<dbReference type="Pfam" id="PF00583">
    <property type="entry name" value="Acetyltransf_1"/>
    <property type="match status" value="1"/>
</dbReference>
<sequence>MAALEARAVDHGLDRLVLETGVRQPQAIGLYLALGYAPIARYGAYIDSTESRCFAKDLHDPPPNRGSGAMSAPGSHLETGSAAGGAGSAGPRTADLRPAGSRTADRQSAAVATSLPAPIVVTEVPWGDPDAFLLRREMFETTNLARYPEDFGHLVEPGAFEASDAALGESAIVTLVARRGDRLLGCASVRGADAGSPAGAAELSKVFVRDEARRTGVASALLDAIEAAARAHGVERLLLGTGPRQPEALATYRRRGYRPVLPFPPYDAFDSAFCLGLDL</sequence>
<dbReference type="PANTHER" id="PTHR43877:SF2">
    <property type="entry name" value="AMINOALKYLPHOSPHONATE N-ACETYLTRANSFERASE-RELATED"/>
    <property type="match status" value="1"/>
</dbReference>
<dbReference type="Gene3D" id="3.40.630.30">
    <property type="match status" value="2"/>
</dbReference>
<dbReference type="InterPro" id="IPR000182">
    <property type="entry name" value="GNAT_dom"/>
</dbReference>
<dbReference type="InterPro" id="IPR016181">
    <property type="entry name" value="Acyl_CoA_acyltransferase"/>
</dbReference>
<evidence type="ECO:0000256" key="1">
    <source>
        <dbReference type="ARBA" id="ARBA00022679"/>
    </source>
</evidence>
<dbReference type="PROSITE" id="PS51186">
    <property type="entry name" value="GNAT"/>
    <property type="match status" value="1"/>
</dbReference>
<accession>A0ABM8G0Z5</accession>
<feature type="region of interest" description="Disordered" evidence="3">
    <location>
        <begin position="56"/>
        <end position="110"/>
    </location>
</feature>
<evidence type="ECO:0000313" key="6">
    <source>
        <dbReference type="Proteomes" id="UP001321475"/>
    </source>
</evidence>
<dbReference type="CDD" id="cd04301">
    <property type="entry name" value="NAT_SF"/>
    <property type="match status" value="1"/>
</dbReference>
<evidence type="ECO:0000259" key="4">
    <source>
        <dbReference type="PROSITE" id="PS51186"/>
    </source>
</evidence>
<dbReference type="Proteomes" id="UP001321475">
    <property type="component" value="Chromosome"/>
</dbReference>
<feature type="domain" description="N-acetyltransferase" evidence="4">
    <location>
        <begin position="119"/>
        <end position="279"/>
    </location>
</feature>
<reference evidence="6" key="1">
    <citation type="journal article" date="2019" name="Int. J. Syst. Evol. Microbiol.">
        <title>The Global Catalogue of Microorganisms (GCM) 10K type strain sequencing project: providing services to taxonomists for standard genome sequencing and annotation.</title>
        <authorList>
            <consortium name="The Broad Institute Genomics Platform"/>
            <consortium name="The Broad Institute Genome Sequencing Center for Infectious Disease"/>
            <person name="Wu L."/>
            <person name="Ma J."/>
        </authorList>
    </citation>
    <scope>NUCLEOTIDE SEQUENCE [LARGE SCALE GENOMIC DNA]</scope>
    <source>
        <strain evidence="6">NBRC 108565</strain>
    </source>
</reference>
<evidence type="ECO:0000256" key="2">
    <source>
        <dbReference type="ARBA" id="ARBA00023315"/>
    </source>
</evidence>